<evidence type="ECO:0000259" key="10">
    <source>
        <dbReference type="SMART" id="SM00387"/>
    </source>
</evidence>
<dbReference type="InterPro" id="IPR003594">
    <property type="entry name" value="HATPase_dom"/>
</dbReference>
<dbReference type="CDD" id="cd02440">
    <property type="entry name" value="AdoMet_MTases"/>
    <property type="match status" value="1"/>
</dbReference>
<dbReference type="InterPro" id="IPR001241">
    <property type="entry name" value="Topo_IIA"/>
</dbReference>
<sequence>MSDDLLTPAPPAADAQYDASAIVVFSGLQAVRRNPSMYIGSTNADGLHHLVFELLDNAVDEYEAGYCRELSVILRTDGSCAVEDDGRGIPVDPHPDSGRPAAEVVLTTLHAGGKFTGSTYVHSAGLHGVGLSCVNALAESLRVDIWRDGAHHSQEFSRGEPRTELIKEGPAQRRGTTISFRPDPEIFDTCEFSTRILGERLQEIAFLHSGLSARLVDERSGTVARYTFSGGVRAFLDHLNGDATAVHPEPVVVSHVGDAVSFDLAFQWTEGYTEELRSFVNGVRTDQGGAHVDGLRAALAAAINRYATAHKLLDARTGERITTVDILEGLTAVVSLRMVGPKFDGQTKKRLQNPEVGHLVQDIVDAEFTRAMEADEGLGRRVVARALDATRARLAARLASRTARHQRRELDIDYGVYQRQFGIRSKNWHESCSWLTDEELLAKHAEMCDVPADGRMLDVCCGSGVVGGSFKGKVGEMIGLDLTPEMVQLASTRLDRVDQGTVYDLPYPDASFDLVVTREVLHLLPQPERPVSEIFRVLKPGGQFIVGQIVPFADEDAFWMYRVFKKKQPLLYQMFREEDFRSLLLGAGFTDVQMSEYLLWESIDLWIDTHETTPAARREIQRLFYDAPREVREVHPFEVLDDGSIRDQWRWCVYSLRKPR</sequence>
<dbReference type="Pfam" id="PF00204">
    <property type="entry name" value="DNA_gyraseB"/>
    <property type="match status" value="1"/>
</dbReference>
<dbReference type="GO" id="GO:0005524">
    <property type="term" value="F:ATP binding"/>
    <property type="evidence" value="ECO:0007669"/>
    <property type="project" value="UniProtKB-KW"/>
</dbReference>
<evidence type="ECO:0000313" key="11">
    <source>
        <dbReference type="EMBL" id="GHH88693.1"/>
    </source>
</evidence>
<comment type="cofactor">
    <cofactor evidence="2">
        <name>Mg(2+)</name>
        <dbReference type="ChEBI" id="CHEBI:18420"/>
    </cofactor>
</comment>
<dbReference type="PANTHER" id="PTHR45866:SF1">
    <property type="entry name" value="DNA GYRASE SUBUNIT B, MITOCHONDRIAL"/>
    <property type="match status" value="1"/>
</dbReference>
<dbReference type="InterPro" id="IPR036890">
    <property type="entry name" value="HATPase_C_sf"/>
</dbReference>
<dbReference type="Gene3D" id="3.30.565.10">
    <property type="entry name" value="Histidine kinase-like ATPase, C-terminal domain"/>
    <property type="match status" value="1"/>
</dbReference>
<evidence type="ECO:0000313" key="12">
    <source>
        <dbReference type="Proteomes" id="UP000603708"/>
    </source>
</evidence>
<evidence type="ECO:0000256" key="9">
    <source>
        <dbReference type="ARBA" id="ARBA00023235"/>
    </source>
</evidence>
<evidence type="ECO:0000256" key="1">
    <source>
        <dbReference type="ARBA" id="ARBA00000185"/>
    </source>
</evidence>
<dbReference type="CDD" id="cd00822">
    <property type="entry name" value="TopoII_Trans_DNA_gyrase"/>
    <property type="match status" value="1"/>
</dbReference>
<accession>A0A919L9A5</accession>
<keyword evidence="12" id="KW-1185">Reference proteome</keyword>
<dbReference type="GO" id="GO:0006265">
    <property type="term" value="P:DNA topological change"/>
    <property type="evidence" value="ECO:0007669"/>
    <property type="project" value="InterPro"/>
</dbReference>
<keyword evidence="9" id="KW-0413">Isomerase</keyword>
<dbReference type="Pfam" id="PF08241">
    <property type="entry name" value="Methyltransf_11"/>
    <property type="match status" value="1"/>
</dbReference>
<feature type="domain" description="Histidine kinase/HSP90-like ATPase" evidence="10">
    <location>
        <begin position="42"/>
        <end position="186"/>
    </location>
</feature>
<dbReference type="GO" id="GO:0008757">
    <property type="term" value="F:S-adenosylmethionine-dependent methyltransferase activity"/>
    <property type="evidence" value="ECO:0007669"/>
    <property type="project" value="InterPro"/>
</dbReference>
<dbReference type="SUPFAM" id="SSF54211">
    <property type="entry name" value="Ribosomal protein S5 domain 2-like"/>
    <property type="match status" value="1"/>
</dbReference>
<dbReference type="InterPro" id="IPR013216">
    <property type="entry name" value="Methyltransf_11"/>
</dbReference>
<dbReference type="AlphaFoldDB" id="A0A919L9A5"/>
<keyword evidence="6" id="KW-0067">ATP-binding</keyword>
<reference evidence="11" key="1">
    <citation type="journal article" date="2014" name="Int. J. Syst. Evol. Microbiol.">
        <title>Complete genome sequence of Corynebacterium casei LMG S-19264T (=DSM 44701T), isolated from a smear-ripened cheese.</title>
        <authorList>
            <consortium name="US DOE Joint Genome Institute (JGI-PGF)"/>
            <person name="Walter F."/>
            <person name="Albersmeier A."/>
            <person name="Kalinowski J."/>
            <person name="Ruckert C."/>
        </authorList>
    </citation>
    <scope>NUCLEOTIDE SEQUENCE</scope>
    <source>
        <strain evidence="11">JCM 5069</strain>
    </source>
</reference>
<protein>
    <recommendedName>
        <fullName evidence="4">DNA topoisomerase (ATP-hydrolyzing)</fullName>
        <ecNumber evidence="4">5.6.2.2</ecNumber>
    </recommendedName>
</protein>
<evidence type="ECO:0000256" key="5">
    <source>
        <dbReference type="ARBA" id="ARBA00022741"/>
    </source>
</evidence>
<dbReference type="SMART" id="SM00387">
    <property type="entry name" value="HATPase_c"/>
    <property type="match status" value="1"/>
</dbReference>
<dbReference type="EMBL" id="BNCD01000040">
    <property type="protein sequence ID" value="GHH88693.1"/>
    <property type="molecule type" value="Genomic_DNA"/>
</dbReference>
<dbReference type="InterPro" id="IPR014721">
    <property type="entry name" value="Ribsml_uS5_D2-typ_fold_subgr"/>
</dbReference>
<dbReference type="PANTHER" id="PTHR45866">
    <property type="entry name" value="DNA GYRASE/TOPOISOMERASE SUBUNIT B"/>
    <property type="match status" value="1"/>
</dbReference>
<reference evidence="11" key="2">
    <citation type="submission" date="2020-09" db="EMBL/GenBank/DDBJ databases">
        <authorList>
            <person name="Sun Q."/>
            <person name="Ohkuma M."/>
        </authorList>
    </citation>
    <scope>NUCLEOTIDE SEQUENCE</scope>
    <source>
        <strain evidence="11">JCM 5069</strain>
    </source>
</reference>
<evidence type="ECO:0000256" key="3">
    <source>
        <dbReference type="ARBA" id="ARBA00010708"/>
    </source>
</evidence>
<comment type="caution">
    <text evidence="11">The sequence shown here is derived from an EMBL/GenBank/DDBJ whole genome shotgun (WGS) entry which is preliminary data.</text>
</comment>
<dbReference type="SUPFAM" id="SSF55874">
    <property type="entry name" value="ATPase domain of HSP90 chaperone/DNA topoisomerase II/histidine kinase"/>
    <property type="match status" value="1"/>
</dbReference>
<dbReference type="PRINTS" id="PR00418">
    <property type="entry name" value="TPI2FAMILY"/>
</dbReference>
<dbReference type="InterPro" id="IPR029063">
    <property type="entry name" value="SAM-dependent_MTases_sf"/>
</dbReference>
<dbReference type="RefSeq" id="WP_189939026.1">
    <property type="nucleotide sequence ID" value="NZ_BNCD01000040.1"/>
</dbReference>
<evidence type="ECO:0000256" key="6">
    <source>
        <dbReference type="ARBA" id="ARBA00022840"/>
    </source>
</evidence>
<dbReference type="InterPro" id="IPR000565">
    <property type="entry name" value="Topo_IIA_B"/>
</dbReference>
<evidence type="ECO:0000256" key="8">
    <source>
        <dbReference type="ARBA" id="ARBA00023125"/>
    </source>
</evidence>
<evidence type="ECO:0000256" key="2">
    <source>
        <dbReference type="ARBA" id="ARBA00001946"/>
    </source>
</evidence>
<proteinExistence type="inferred from homology"/>
<keyword evidence="5" id="KW-0547">Nucleotide-binding</keyword>
<dbReference type="InterPro" id="IPR013506">
    <property type="entry name" value="Topo_IIA_bsu_dom2"/>
</dbReference>
<evidence type="ECO:0000256" key="7">
    <source>
        <dbReference type="ARBA" id="ARBA00023029"/>
    </source>
</evidence>
<dbReference type="GO" id="GO:0003677">
    <property type="term" value="F:DNA binding"/>
    <property type="evidence" value="ECO:0007669"/>
    <property type="project" value="UniProtKB-KW"/>
</dbReference>
<dbReference type="InterPro" id="IPR020568">
    <property type="entry name" value="Ribosomal_Su5_D2-typ_SF"/>
</dbReference>
<evidence type="ECO:0000256" key="4">
    <source>
        <dbReference type="ARBA" id="ARBA00012895"/>
    </source>
</evidence>
<organism evidence="11 12">
    <name type="scientific">Streptomyces sulfonofaciens</name>
    <dbReference type="NCBI Taxonomy" id="68272"/>
    <lineage>
        <taxon>Bacteria</taxon>
        <taxon>Bacillati</taxon>
        <taxon>Actinomycetota</taxon>
        <taxon>Actinomycetes</taxon>
        <taxon>Kitasatosporales</taxon>
        <taxon>Streptomycetaceae</taxon>
        <taxon>Streptomyces</taxon>
    </lineage>
</organism>
<dbReference type="SUPFAM" id="SSF53335">
    <property type="entry name" value="S-adenosyl-L-methionine-dependent methyltransferases"/>
    <property type="match status" value="1"/>
</dbReference>
<comment type="similarity">
    <text evidence="3">Belongs to the type II topoisomerase GyrB family.</text>
</comment>
<dbReference type="Pfam" id="PF02518">
    <property type="entry name" value="HATPase_c"/>
    <property type="match status" value="1"/>
</dbReference>
<keyword evidence="8" id="KW-0238">DNA-binding</keyword>
<comment type="catalytic activity">
    <reaction evidence="1">
        <text>ATP-dependent breakage, passage and rejoining of double-stranded DNA.</text>
        <dbReference type="EC" id="5.6.2.2"/>
    </reaction>
</comment>
<dbReference type="Gene3D" id="3.30.230.10">
    <property type="match status" value="1"/>
</dbReference>
<dbReference type="Gene3D" id="3.40.50.150">
    <property type="entry name" value="Vaccinia Virus protein VP39"/>
    <property type="match status" value="1"/>
</dbReference>
<dbReference type="SMART" id="SM00433">
    <property type="entry name" value="TOP2c"/>
    <property type="match status" value="1"/>
</dbReference>
<dbReference type="CDD" id="cd16928">
    <property type="entry name" value="HATPase_GyrB-like"/>
    <property type="match status" value="1"/>
</dbReference>
<dbReference type="PRINTS" id="PR01159">
    <property type="entry name" value="DNAGYRASEB"/>
</dbReference>
<dbReference type="GO" id="GO:0003918">
    <property type="term" value="F:DNA topoisomerase type II (double strand cut, ATP-hydrolyzing) activity"/>
    <property type="evidence" value="ECO:0007669"/>
    <property type="project" value="UniProtKB-EC"/>
</dbReference>
<gene>
    <name evidence="11" type="ORF">GCM10018793_69250</name>
</gene>
<name>A0A919L9A5_9ACTN</name>
<dbReference type="EC" id="5.6.2.2" evidence="4"/>
<keyword evidence="7" id="KW-0799">Topoisomerase</keyword>
<dbReference type="Proteomes" id="UP000603708">
    <property type="component" value="Unassembled WGS sequence"/>
</dbReference>